<sequence length="380" mass="43425">MTYEHADNISKTISQSLLAFNSFNIDTIYHSMNSAAAINTNVMRDSIAQMVKVNRSAMEEAIANMSKVNASAMNITMTPIPAVNIEAIQQSISRMSELNTLAMQSSTDNMVKMNIEAINRSIESMNVINLINFENLFSQLSSIVSGLQKASLFKPYDILQEVYRKNRIDTSNLITALNKYQWFILPRMPSNFITEIMRLSTMDSPRRRINKHFYNFFADNNFENLNVLVDKWDDSGKFRPGRLKVMKDSLNVMINAENGRIPSTLIVPSLIAQIDGIQREFLLKNNFKIAWTKFKYEGKGKSMNQNEAWEHIYSPTDDFSSIINDIILDVLFGSVNPGEPIKTPITFSRHKIMHGEHLNYGTKPNTIRTFIILDFLHDLL</sequence>
<dbReference type="Proteomes" id="UP000606900">
    <property type="component" value="Unassembled WGS sequence"/>
</dbReference>
<organism evidence="1 2">
    <name type="scientific">Methanobacterium formicicum</name>
    <dbReference type="NCBI Taxonomy" id="2162"/>
    <lineage>
        <taxon>Archaea</taxon>
        <taxon>Methanobacteriati</taxon>
        <taxon>Methanobacteriota</taxon>
        <taxon>Methanomada group</taxon>
        <taxon>Methanobacteria</taxon>
        <taxon>Methanobacteriales</taxon>
        <taxon>Methanobacteriaceae</taxon>
        <taxon>Methanobacterium</taxon>
    </lineage>
</organism>
<proteinExistence type="predicted"/>
<dbReference type="AlphaFoldDB" id="A0A843AMB2"/>
<dbReference type="RefSeq" id="WP_276698302.1">
    <property type="nucleotide sequence ID" value="NZ_JADIIL010000011.1"/>
</dbReference>
<protein>
    <submittedName>
        <fullName evidence="1">Uncharacterized protein</fullName>
    </submittedName>
</protein>
<accession>A0A843AMB2</accession>
<evidence type="ECO:0000313" key="2">
    <source>
        <dbReference type="Proteomes" id="UP000606900"/>
    </source>
</evidence>
<evidence type="ECO:0000313" key="1">
    <source>
        <dbReference type="EMBL" id="MBF4474270.1"/>
    </source>
</evidence>
<comment type="caution">
    <text evidence="1">The sequence shown here is derived from an EMBL/GenBank/DDBJ whole genome shotgun (WGS) entry which is preliminary data.</text>
</comment>
<dbReference type="EMBL" id="JADIIL010000011">
    <property type="protein sequence ID" value="MBF4474270.1"/>
    <property type="molecule type" value="Genomic_DNA"/>
</dbReference>
<reference evidence="1" key="1">
    <citation type="submission" date="2020-10" db="EMBL/GenBank/DDBJ databases">
        <title>Dehalococcoides mccartyi of a TCE/Cr reducing biochatode.</title>
        <authorList>
            <person name="Matturro B."/>
        </authorList>
    </citation>
    <scope>NUCLEOTIDE SEQUENCE</scope>
    <source>
        <strain evidence="1">Bin2</strain>
    </source>
</reference>
<name>A0A843AMB2_METFO</name>
<gene>
    <name evidence="1" type="ORF">ISP06_02200</name>
</gene>